<evidence type="ECO:0000313" key="2">
    <source>
        <dbReference type="EMBL" id="KAI5063487.1"/>
    </source>
</evidence>
<dbReference type="InterPro" id="IPR046539">
    <property type="entry name" value="DUF6604"/>
</dbReference>
<evidence type="ECO:0000259" key="1">
    <source>
        <dbReference type="Pfam" id="PF20253"/>
    </source>
</evidence>
<dbReference type="PANTHER" id="PTHR38795:SF1">
    <property type="entry name" value="DUF6604 DOMAIN-CONTAINING PROTEIN"/>
    <property type="match status" value="1"/>
</dbReference>
<dbReference type="EMBL" id="JABFUD020000021">
    <property type="protein sequence ID" value="KAI5063487.1"/>
    <property type="molecule type" value="Genomic_DNA"/>
</dbReference>
<proteinExistence type="predicted"/>
<comment type="caution">
    <text evidence="2">The sequence shown here is derived from an EMBL/GenBank/DDBJ whole genome shotgun (WGS) entry which is preliminary data.</text>
</comment>
<organism evidence="2 3">
    <name type="scientific">Adiantum capillus-veneris</name>
    <name type="common">Maidenhair fern</name>
    <dbReference type="NCBI Taxonomy" id="13818"/>
    <lineage>
        <taxon>Eukaryota</taxon>
        <taxon>Viridiplantae</taxon>
        <taxon>Streptophyta</taxon>
        <taxon>Embryophyta</taxon>
        <taxon>Tracheophyta</taxon>
        <taxon>Polypodiopsida</taxon>
        <taxon>Polypodiidae</taxon>
        <taxon>Polypodiales</taxon>
        <taxon>Pteridineae</taxon>
        <taxon>Pteridaceae</taxon>
        <taxon>Vittarioideae</taxon>
        <taxon>Adiantum</taxon>
    </lineage>
</organism>
<protein>
    <recommendedName>
        <fullName evidence="1">DUF6604 domain-containing protein</fullName>
    </recommendedName>
</protein>
<keyword evidence="3" id="KW-1185">Reference proteome</keyword>
<dbReference type="PANTHER" id="PTHR38795">
    <property type="entry name" value="DUF6604 DOMAIN-CONTAINING PROTEIN"/>
    <property type="match status" value="1"/>
</dbReference>
<gene>
    <name evidence="2" type="ORF">GOP47_0022034</name>
</gene>
<accession>A0A9D4Z7G8</accession>
<dbReference type="Pfam" id="PF20253">
    <property type="entry name" value="DUF6604"/>
    <property type="match status" value="1"/>
</dbReference>
<name>A0A9D4Z7G8_ADICA</name>
<dbReference type="Proteomes" id="UP000886520">
    <property type="component" value="Chromosome 21"/>
</dbReference>
<dbReference type="OrthoDB" id="3640263at2759"/>
<sequence>MSAADGVGRYARYKRATSEFLEWLSHAASHIPNISQSTGTIRDAAAAVIKESLEIPARIMASLETAIRLRKETHHSLLLKRSNIRIDESHSYFINLLCAIHRQFKTMMRAKEEPSTFLKNRSGEPSICLENPFERLHVGDEVDMVESESEQANDEEMSLDDFKEENVKFEVDVEPFMVMCFIMDVEEIMHQVITSWKEFKEQKITFMAATAVTNSALTLITKLSSTLQLDYPHLVDFDSLLTVLYMDDVVDFVLQCSPNLPYATAIDIVTKARYCTLERLIKPTVKYIRKKANISSKYIIDQIISLSVQSHLDQVNLMFIGSPYIGGLNSITNTHTMLTKMFEAMNENVYLIAKPGIFGAKWDEKKRLAIGTSDLCDFLMADVLPPLLIVSSGNHPTLGENQSEIFSLLPMVRDYQTNKVVSIPFTFAMHTLLSVVVSTQGQMFISRVAADSVVKMANLQKRIEHDMEINFIDTPVSKKNLLYLHTWINVMNNASYRIVLEPKQRMRALFNPWMAGQHLALMALEVGIHAGLSAVDSIAQARMVLHLYNAFLILGIINHMPLLDQLIDAYSKSDALFVGGRPVQKGQFLKGFLLAWGYETRSAVKMAAALNSDVSTMSLFRHDFYRNAQGRNLQAAEPEDFLHTYRLMALKDFSRLPPDSFANCTTLLKAVKRTVQSERHLLGINLNTLGKTFLKVWNGLLQELELDTVVKEHVSKLRMEHKEVLDKKKGSGWRDSEENELIFFQTSHLWKLFVFCDQENPTSTQLAFLAKAANVISSIVSQLTEKEYYIFKE</sequence>
<evidence type="ECO:0000313" key="3">
    <source>
        <dbReference type="Proteomes" id="UP000886520"/>
    </source>
</evidence>
<reference evidence="2" key="1">
    <citation type="submission" date="2021-01" db="EMBL/GenBank/DDBJ databases">
        <title>Adiantum capillus-veneris genome.</title>
        <authorList>
            <person name="Fang Y."/>
            <person name="Liao Q."/>
        </authorList>
    </citation>
    <scope>NUCLEOTIDE SEQUENCE</scope>
    <source>
        <strain evidence="2">H3</strain>
        <tissue evidence="2">Leaf</tissue>
    </source>
</reference>
<feature type="domain" description="DUF6604" evidence="1">
    <location>
        <begin position="12"/>
        <end position="226"/>
    </location>
</feature>
<dbReference type="AlphaFoldDB" id="A0A9D4Z7G8"/>